<dbReference type="OrthoDB" id="5360291at2759"/>
<evidence type="ECO:0000313" key="1">
    <source>
        <dbReference type="EMBL" id="CAF9908736.1"/>
    </source>
</evidence>
<comment type="caution">
    <text evidence="1">The sequence shown here is derived from an EMBL/GenBank/DDBJ whole genome shotgun (WGS) entry which is preliminary data.</text>
</comment>
<sequence length="398" mass="44951">MSPNRSIELLIIRSYYASRVKRTQPSQDNTFENVGILNEALNSRLVSYTADEALCLGSLVAIDMKLILEAQMVTDYESKKVREDKEEKEWMERLKGEARMCVFWRLVSDKYGLPTGLTFSRVPQKLKATGYHWAPTTLLGFLPANRWAGGVKIRYELTAKATDNGLVGAYPGFILSESLIRTNLSAERSSYTGAFDAETQQLLFRDYEADAWYSCDLLEGWASNRGDPKGYQRLAVIMSRALKAQEVESHAVIDGFQETDSEKGVLACIRNFKEDQYVVEAHNHIVLAQLGSNQSKILRAASCCADRMLISWGVSTEEVAEEVSADEQEVCLHMSRSFIGEGPQLRTLCTSWAAYYNESSEAETWIFDQFHFLVKDFLLLGRRNAVIPVKAGHQWCID</sequence>
<reference evidence="1" key="1">
    <citation type="submission" date="2021-03" db="EMBL/GenBank/DDBJ databases">
        <authorList>
            <person name="Tagirdzhanova G."/>
        </authorList>
    </citation>
    <scope>NUCLEOTIDE SEQUENCE</scope>
</reference>
<dbReference type="Proteomes" id="UP000664169">
    <property type="component" value="Unassembled WGS sequence"/>
</dbReference>
<dbReference type="EMBL" id="CAJPDQ010000004">
    <property type="protein sequence ID" value="CAF9908736.1"/>
    <property type="molecule type" value="Genomic_DNA"/>
</dbReference>
<evidence type="ECO:0000313" key="2">
    <source>
        <dbReference type="Proteomes" id="UP000664169"/>
    </source>
</evidence>
<accession>A0A8H3ETR3</accession>
<dbReference type="AlphaFoldDB" id="A0A8H3ETR3"/>
<keyword evidence="2" id="KW-1185">Reference proteome</keyword>
<protein>
    <submittedName>
        <fullName evidence="1">Uncharacterized protein</fullName>
    </submittedName>
</protein>
<gene>
    <name evidence="1" type="ORF">GOMPHAMPRED_006291</name>
</gene>
<proteinExistence type="predicted"/>
<organism evidence="1 2">
    <name type="scientific">Gomphillus americanus</name>
    <dbReference type="NCBI Taxonomy" id="1940652"/>
    <lineage>
        <taxon>Eukaryota</taxon>
        <taxon>Fungi</taxon>
        <taxon>Dikarya</taxon>
        <taxon>Ascomycota</taxon>
        <taxon>Pezizomycotina</taxon>
        <taxon>Lecanoromycetes</taxon>
        <taxon>OSLEUM clade</taxon>
        <taxon>Ostropomycetidae</taxon>
        <taxon>Ostropales</taxon>
        <taxon>Graphidaceae</taxon>
        <taxon>Gomphilloideae</taxon>
        <taxon>Gomphillus</taxon>
    </lineage>
</organism>
<name>A0A8H3ETR3_9LECA</name>